<dbReference type="EMBL" id="JBDGHN010000002">
    <property type="protein sequence ID" value="MEN2750088.1"/>
    <property type="molecule type" value="Genomic_DNA"/>
</dbReference>
<sequence>MTSKPMQTSKDNQTLNTQVSDMQTPMPHTGAVTAHSSASLSATSLTMDSLINAQVAFMQQWLQQQAEPMAVEAWQWLGAQPLHRYVSADDLQHLINDWLLSQPMSDVMRTDIRDILHTIIYHPVNDNVPLSELVDDTQVETLANYIGSHDEQRNALIHTLVGNETFADLLTQTLYHAINDFMETTLDKAGGVGKLMKLGRNSFEKATNRNLDEKLQTYLHRNIKDLTRRAEANAQAHLSNEEVARLLITGWERIKDQPISQLQTYLNDEPDHSSIDHIEASIQQSYNRLRLSPYLRSLVSASVDTWYDNHQSDTIASVAASLYIDEEAMAQLSSALLPVVHDALESTWLTTHIYNMLQAFYAQPNIKDGFVFSKD</sequence>
<comment type="caution">
    <text evidence="1">The sequence shown here is derived from an EMBL/GenBank/DDBJ whole genome shotgun (WGS) entry which is preliminary data.</text>
</comment>
<protein>
    <submittedName>
        <fullName evidence="1">Uncharacterized protein</fullName>
    </submittedName>
</protein>
<dbReference type="RefSeq" id="WP_345832127.1">
    <property type="nucleotide sequence ID" value="NZ_JBDGHN010000002.1"/>
</dbReference>
<keyword evidence="2" id="KW-1185">Reference proteome</keyword>
<accession>A0ABU9X3V4</accession>
<proteinExistence type="predicted"/>
<evidence type="ECO:0000313" key="1">
    <source>
        <dbReference type="EMBL" id="MEN2750088.1"/>
    </source>
</evidence>
<evidence type="ECO:0000313" key="2">
    <source>
        <dbReference type="Proteomes" id="UP001461960"/>
    </source>
</evidence>
<organism evidence="1 2">
    <name type="scientific">Psychrobacter saeujeotis</name>
    <dbReference type="NCBI Taxonomy" id="3143436"/>
    <lineage>
        <taxon>Bacteria</taxon>
        <taxon>Pseudomonadati</taxon>
        <taxon>Pseudomonadota</taxon>
        <taxon>Gammaproteobacteria</taxon>
        <taxon>Moraxellales</taxon>
        <taxon>Moraxellaceae</taxon>
        <taxon>Psychrobacter</taxon>
    </lineage>
</organism>
<reference evidence="1 2" key="1">
    <citation type="submission" date="2024-05" db="EMBL/GenBank/DDBJ databases">
        <authorList>
            <person name="Kim H.-Y."/>
            <person name="Kim E."/>
            <person name="Cai Y."/>
            <person name="Yang S.-M."/>
            <person name="Lee W."/>
        </authorList>
    </citation>
    <scope>NUCLEOTIDE SEQUENCE [LARGE SCALE GENOMIC DNA]</scope>
    <source>
        <strain evidence="1 2">FBL11</strain>
    </source>
</reference>
<name>A0ABU9X3V4_9GAMM</name>
<gene>
    <name evidence="1" type="ORF">AAIR29_00435</name>
</gene>
<dbReference type="Proteomes" id="UP001461960">
    <property type="component" value="Unassembled WGS sequence"/>
</dbReference>